<comment type="subcellular location">
    <subcellularLocation>
        <location evidence="1">Cytoplasm</location>
    </subcellularLocation>
</comment>
<dbReference type="InterPro" id="IPR036388">
    <property type="entry name" value="WH-like_DNA-bd_sf"/>
</dbReference>
<dbReference type="GO" id="GO:0098542">
    <property type="term" value="P:defense response to other organism"/>
    <property type="evidence" value="ECO:0007669"/>
    <property type="project" value="TreeGrafter"/>
</dbReference>
<dbReference type="InterPro" id="IPR002182">
    <property type="entry name" value="NB-ARC"/>
</dbReference>
<dbReference type="InterPro" id="IPR044974">
    <property type="entry name" value="Disease_R_plants"/>
</dbReference>
<evidence type="ECO:0000256" key="2">
    <source>
        <dbReference type="ARBA" id="ARBA00008894"/>
    </source>
</evidence>
<dbReference type="Gene3D" id="3.40.50.300">
    <property type="entry name" value="P-loop containing nucleotide triphosphate hydrolases"/>
    <property type="match status" value="1"/>
</dbReference>
<feature type="non-terminal residue" evidence="11">
    <location>
        <position position="1"/>
    </location>
</feature>
<evidence type="ECO:0000256" key="4">
    <source>
        <dbReference type="ARBA" id="ARBA00022614"/>
    </source>
</evidence>
<evidence type="ECO:0000256" key="1">
    <source>
        <dbReference type="ARBA" id="ARBA00004496"/>
    </source>
</evidence>
<reference evidence="11" key="1">
    <citation type="submission" date="2020-06" db="EMBL/GenBank/DDBJ databases">
        <authorList>
            <person name="Li T."/>
            <person name="Hu X."/>
            <person name="Zhang T."/>
            <person name="Song X."/>
            <person name="Zhang H."/>
            <person name="Dai N."/>
            <person name="Sheng W."/>
            <person name="Hou X."/>
            <person name="Wei L."/>
        </authorList>
    </citation>
    <scope>NUCLEOTIDE SEQUENCE</scope>
    <source>
        <strain evidence="11">G01</strain>
        <tissue evidence="11">Leaf</tissue>
    </source>
</reference>
<dbReference type="GO" id="GO:0005524">
    <property type="term" value="F:ATP binding"/>
    <property type="evidence" value="ECO:0007669"/>
    <property type="project" value="UniProtKB-KW"/>
</dbReference>
<dbReference type="Gene3D" id="1.10.10.10">
    <property type="entry name" value="Winged helix-like DNA-binding domain superfamily/Winged helix DNA-binding domain"/>
    <property type="match status" value="1"/>
</dbReference>
<dbReference type="GO" id="GO:0005737">
    <property type="term" value="C:cytoplasm"/>
    <property type="evidence" value="ECO:0007669"/>
    <property type="project" value="UniProtKB-SubCell"/>
</dbReference>
<comment type="caution">
    <text evidence="11">The sequence shown here is derived from an EMBL/GenBank/DDBJ whole genome shotgun (WGS) entry which is preliminary data.</text>
</comment>
<dbReference type="InterPro" id="IPR058922">
    <property type="entry name" value="WHD_DRP"/>
</dbReference>
<keyword evidence="7" id="KW-0611">Plant defense</keyword>
<evidence type="ECO:0000256" key="3">
    <source>
        <dbReference type="ARBA" id="ARBA00022490"/>
    </source>
</evidence>
<evidence type="ECO:0000259" key="10">
    <source>
        <dbReference type="Pfam" id="PF23559"/>
    </source>
</evidence>
<dbReference type="SUPFAM" id="SSF52540">
    <property type="entry name" value="P-loop containing nucleoside triphosphate hydrolases"/>
    <property type="match status" value="1"/>
</dbReference>
<keyword evidence="3" id="KW-0963">Cytoplasm</keyword>
<dbReference type="Pfam" id="PF00931">
    <property type="entry name" value="NB-ARC"/>
    <property type="match status" value="1"/>
</dbReference>
<dbReference type="FunFam" id="1.10.10.10:FF:000322">
    <property type="entry name" value="Probable disease resistance protein At1g63360"/>
    <property type="match status" value="1"/>
</dbReference>
<dbReference type="PANTHER" id="PTHR23155:SF1152">
    <property type="entry name" value="AAA+ ATPASE DOMAIN-CONTAINING PROTEIN"/>
    <property type="match status" value="1"/>
</dbReference>
<dbReference type="PANTHER" id="PTHR23155">
    <property type="entry name" value="DISEASE RESISTANCE PROTEIN RP"/>
    <property type="match status" value="1"/>
</dbReference>
<dbReference type="InterPro" id="IPR027417">
    <property type="entry name" value="P-loop_NTPase"/>
</dbReference>
<dbReference type="EMBL" id="JACGWK010000001">
    <property type="protein sequence ID" value="KAL0380207.1"/>
    <property type="molecule type" value="Genomic_DNA"/>
</dbReference>
<comment type="similarity">
    <text evidence="2">Belongs to the disease resistance NB-LRR family.</text>
</comment>
<evidence type="ECO:0000259" key="9">
    <source>
        <dbReference type="Pfam" id="PF00931"/>
    </source>
</evidence>
<sequence>YRLREVLLASLTDRKTVDLSNKTDEELAEHLYKSLKGRTYLIVMDDMWSATTWDDVRRLFPDDNNGSRVLITTRLSDVAVYASSSPLHQMRFLDEEWSWNLLRDKDPISLGEDSRNMSSAVITNEDLSKILTLSYDHLPCHLQPCFLYMGVFPEDYNIPVSKLTKLWIAEGFFKIVGPKILEELAEEYLEDLVKRNLVLIIKRRSNGK</sequence>
<accession>A0AAW2RJ47</accession>
<evidence type="ECO:0000256" key="6">
    <source>
        <dbReference type="ARBA" id="ARBA00022741"/>
    </source>
</evidence>
<keyword evidence="5" id="KW-0677">Repeat</keyword>
<keyword evidence="4" id="KW-0433">Leucine-rich repeat</keyword>
<proteinExistence type="inferred from homology"/>
<evidence type="ECO:0000256" key="7">
    <source>
        <dbReference type="ARBA" id="ARBA00022821"/>
    </source>
</evidence>
<dbReference type="AlphaFoldDB" id="A0AAW2RJ47"/>
<evidence type="ECO:0000256" key="8">
    <source>
        <dbReference type="ARBA" id="ARBA00022840"/>
    </source>
</evidence>
<keyword evidence="6" id="KW-0547">Nucleotide-binding</keyword>
<evidence type="ECO:0000313" key="11">
    <source>
        <dbReference type="EMBL" id="KAL0380207.1"/>
    </source>
</evidence>
<evidence type="ECO:0000256" key="5">
    <source>
        <dbReference type="ARBA" id="ARBA00022737"/>
    </source>
</evidence>
<name>A0AAW2RJ47_9LAMI</name>
<keyword evidence="8" id="KW-0067">ATP-binding</keyword>
<organism evidence="11">
    <name type="scientific">Sesamum angustifolium</name>
    <dbReference type="NCBI Taxonomy" id="2727405"/>
    <lineage>
        <taxon>Eukaryota</taxon>
        <taxon>Viridiplantae</taxon>
        <taxon>Streptophyta</taxon>
        <taxon>Embryophyta</taxon>
        <taxon>Tracheophyta</taxon>
        <taxon>Spermatophyta</taxon>
        <taxon>Magnoliopsida</taxon>
        <taxon>eudicotyledons</taxon>
        <taxon>Gunneridae</taxon>
        <taxon>Pentapetalae</taxon>
        <taxon>asterids</taxon>
        <taxon>lamiids</taxon>
        <taxon>Lamiales</taxon>
        <taxon>Pedaliaceae</taxon>
        <taxon>Sesamum</taxon>
    </lineage>
</organism>
<feature type="domain" description="Disease resistance protein winged helix" evidence="10">
    <location>
        <begin position="151"/>
        <end position="205"/>
    </location>
</feature>
<protein>
    <submittedName>
        <fullName evidence="11">Late blight resistance proteinR1B-14</fullName>
    </submittedName>
</protein>
<dbReference type="GO" id="GO:0043531">
    <property type="term" value="F:ADP binding"/>
    <property type="evidence" value="ECO:0007669"/>
    <property type="project" value="InterPro"/>
</dbReference>
<feature type="domain" description="NB-ARC" evidence="9">
    <location>
        <begin position="8"/>
        <end position="104"/>
    </location>
</feature>
<dbReference type="Pfam" id="PF23559">
    <property type="entry name" value="WHD_DRP"/>
    <property type="match status" value="1"/>
</dbReference>
<gene>
    <name evidence="11" type="ORF">Sangu_0085000</name>
</gene>
<reference evidence="11" key="2">
    <citation type="journal article" date="2024" name="Plant">
        <title>Genomic evolution and insights into agronomic trait innovations of Sesamum species.</title>
        <authorList>
            <person name="Miao H."/>
            <person name="Wang L."/>
            <person name="Qu L."/>
            <person name="Liu H."/>
            <person name="Sun Y."/>
            <person name="Le M."/>
            <person name="Wang Q."/>
            <person name="Wei S."/>
            <person name="Zheng Y."/>
            <person name="Lin W."/>
            <person name="Duan Y."/>
            <person name="Cao H."/>
            <person name="Xiong S."/>
            <person name="Wang X."/>
            <person name="Wei L."/>
            <person name="Li C."/>
            <person name="Ma Q."/>
            <person name="Ju M."/>
            <person name="Zhao R."/>
            <person name="Li G."/>
            <person name="Mu C."/>
            <person name="Tian Q."/>
            <person name="Mei H."/>
            <person name="Zhang T."/>
            <person name="Gao T."/>
            <person name="Zhang H."/>
        </authorList>
    </citation>
    <scope>NUCLEOTIDE SEQUENCE</scope>
    <source>
        <strain evidence="11">G01</strain>
    </source>
</reference>